<dbReference type="GO" id="GO:0043130">
    <property type="term" value="F:ubiquitin binding"/>
    <property type="evidence" value="ECO:0007669"/>
    <property type="project" value="UniProtKB-UniRule"/>
</dbReference>
<dbReference type="GO" id="GO:0043328">
    <property type="term" value="P:protein transport to vacuole involved in ubiquitin-dependent protein catabolic process via the multivesicular body sorting pathway"/>
    <property type="evidence" value="ECO:0007669"/>
    <property type="project" value="UniProtKB-UniRule"/>
</dbReference>
<evidence type="ECO:0000256" key="3">
    <source>
        <dbReference type="ARBA" id="ARBA00022448"/>
    </source>
</evidence>
<keyword evidence="9" id="KW-1185">Reference proteome</keyword>
<comment type="similarity">
    <text evidence="1 6">Belongs to the VPS36 family.</text>
</comment>
<evidence type="ECO:0000313" key="9">
    <source>
        <dbReference type="Proteomes" id="UP000013776"/>
    </source>
</evidence>
<dbReference type="GO" id="GO:0031902">
    <property type="term" value="C:late endosome membrane"/>
    <property type="evidence" value="ECO:0007669"/>
    <property type="project" value="UniProtKB-UniRule"/>
</dbReference>
<comment type="function">
    <text evidence="6">Component of the ESCRT-II complex (endosomal sorting complex required for transport II), which is required for multivesicular body (MVB) formation and sorting of endosomal cargo proteins into MVBs.</text>
</comment>
<dbReference type="Gene3D" id="2.30.29.30">
    <property type="entry name" value="Pleckstrin-homology domain (PH domain)/Phosphotyrosine-binding domain (PTB)"/>
    <property type="match status" value="1"/>
</dbReference>
<gene>
    <name evidence="8" type="ORF">TAPDE_001306</name>
</gene>
<dbReference type="Gene3D" id="6.10.140.260">
    <property type="match status" value="1"/>
</dbReference>
<protein>
    <recommendedName>
        <fullName evidence="2 6">Vacuolar protein-sorting-associated protein 36</fullName>
    </recommendedName>
    <alternativeName>
        <fullName evidence="6">ESCRT-II complex subunit VPS36</fullName>
    </alternativeName>
</protein>
<evidence type="ECO:0000256" key="2">
    <source>
        <dbReference type="ARBA" id="ARBA00017953"/>
    </source>
</evidence>
<dbReference type="InterPro" id="IPR036390">
    <property type="entry name" value="WH_DNA-bd_sf"/>
</dbReference>
<evidence type="ECO:0000256" key="5">
    <source>
        <dbReference type="ARBA" id="ARBA00022927"/>
    </source>
</evidence>
<feature type="domain" description="GLUE N-terminal" evidence="7">
    <location>
        <begin position="1"/>
        <end position="62"/>
    </location>
</feature>
<comment type="subunit">
    <text evidence="6">Component of the endosomal sorting complex required for transport II (ESCRT-II).</text>
</comment>
<keyword evidence="5 6" id="KW-0653">Protein transport</keyword>
<dbReference type="PROSITE" id="PS51495">
    <property type="entry name" value="GLUE"/>
    <property type="match status" value="1"/>
</dbReference>
<dbReference type="SUPFAM" id="SSF46785">
    <property type="entry name" value="Winged helix' DNA-binding domain"/>
    <property type="match status" value="1"/>
</dbReference>
<sequence>MLHSNSNVDERRDTVLSNAITNNVPDNTSCKLSFRAGGDKSFLEKLRKVLTDRAWTKEATTSISNLQISAGHFPALKGAGISALQNRGEDIRSKDADTMSGAFEDLEGLMARAKDMIALAESFASRVAANPAHASVVNAQSLIVESSLALGLSSAVVTKESFAQTKVYHAELARQIAEFLESGRLRQEGGCVTLVDLYAMYNRARKGDTISPEDLMMACHLFDELKLPVSIRQFKSGIIVVQDRGRSDESIRRLIVQWLSERTIGVTAIDAADRFGWSVGIAHQEFEMVEEAGDIVRDAGVEGLRFYNNIFHQFNHQKWAEKITQGP</sequence>
<dbReference type="Pfam" id="PF04157">
    <property type="entry name" value="EAP30"/>
    <property type="match status" value="1"/>
</dbReference>
<dbReference type="InterPro" id="IPR021648">
    <property type="entry name" value="GLUE_dom"/>
</dbReference>
<comment type="subcellular location">
    <subcellularLocation>
        <location evidence="6">Cytoplasm</location>
    </subcellularLocation>
    <subcellularLocation>
        <location evidence="6">Endosome</location>
    </subcellularLocation>
</comment>
<dbReference type="PANTHER" id="PTHR13128:SF12">
    <property type="entry name" value="VACUOLAR PROTEIN-SORTING-ASSOCIATED PROTEIN 36"/>
    <property type="match status" value="1"/>
</dbReference>
<keyword evidence="3 6" id="KW-0813">Transport</keyword>
<dbReference type="STRING" id="1097556.R4XAX2"/>
<dbReference type="EMBL" id="CAHR02000041">
    <property type="protein sequence ID" value="CCG81473.1"/>
    <property type="molecule type" value="Genomic_DNA"/>
</dbReference>
<evidence type="ECO:0000313" key="8">
    <source>
        <dbReference type="EMBL" id="CCG81473.1"/>
    </source>
</evidence>
<dbReference type="Gene3D" id="1.10.10.10">
    <property type="entry name" value="Winged helix-like DNA-binding domain superfamily/Winged helix DNA-binding domain"/>
    <property type="match status" value="2"/>
</dbReference>
<evidence type="ECO:0000256" key="6">
    <source>
        <dbReference type="RuleBase" id="RU367095"/>
    </source>
</evidence>
<dbReference type="GO" id="GO:0000814">
    <property type="term" value="C:ESCRT II complex"/>
    <property type="evidence" value="ECO:0007669"/>
    <property type="project" value="UniProtKB-UniRule"/>
</dbReference>
<dbReference type="InterPro" id="IPR011993">
    <property type="entry name" value="PH-like_dom_sf"/>
</dbReference>
<dbReference type="InterPro" id="IPR040608">
    <property type="entry name" value="Snf8/Vps36"/>
</dbReference>
<keyword evidence="6" id="KW-0967">Endosome</keyword>
<proteinExistence type="inferred from homology"/>
<comment type="caution">
    <text evidence="8">The sequence shown here is derived from an EMBL/GenBank/DDBJ whole genome shotgun (WGS) entry which is preliminary data.</text>
</comment>
<accession>R4XAX2</accession>
<evidence type="ECO:0000259" key="7">
    <source>
        <dbReference type="PROSITE" id="PS51495"/>
    </source>
</evidence>
<evidence type="ECO:0000256" key="1">
    <source>
        <dbReference type="ARBA" id="ARBA00009697"/>
    </source>
</evidence>
<dbReference type="InterPro" id="IPR036388">
    <property type="entry name" value="WH-like_DNA-bd_sf"/>
</dbReference>
<dbReference type="OrthoDB" id="271448at2759"/>
<name>R4XAX2_TAPDE</name>
<dbReference type="eggNOG" id="KOG2760">
    <property type="taxonomic scope" value="Eukaryota"/>
</dbReference>
<dbReference type="Proteomes" id="UP000013776">
    <property type="component" value="Unassembled WGS sequence"/>
</dbReference>
<reference evidence="8 9" key="1">
    <citation type="journal article" date="2013" name="MBio">
        <title>Genome sequencing of the plant pathogen Taphrina deformans, the causal agent of peach leaf curl.</title>
        <authorList>
            <person name="Cisse O.H."/>
            <person name="Almeida J.M.G.C.F."/>
            <person name="Fonseca A."/>
            <person name="Kumar A.A."/>
            <person name="Salojaervi J."/>
            <person name="Overmyer K."/>
            <person name="Hauser P.M."/>
            <person name="Pagni M."/>
        </authorList>
    </citation>
    <scope>NUCLEOTIDE SEQUENCE [LARGE SCALE GENOMIC DNA]</scope>
    <source>
        <strain evidence="9">PYCC 5710 / ATCC 11124 / CBS 356.35 / IMI 108563 / JCM 9778 / NBRC 8474</strain>
    </source>
</reference>
<dbReference type="InterPro" id="IPR037855">
    <property type="entry name" value="Vps36"/>
</dbReference>
<evidence type="ECO:0000256" key="4">
    <source>
        <dbReference type="ARBA" id="ARBA00022490"/>
    </source>
</evidence>
<dbReference type="VEuPathDB" id="FungiDB:TAPDE_001306"/>
<organism evidence="8 9">
    <name type="scientific">Taphrina deformans (strain PYCC 5710 / ATCC 11124 / CBS 356.35 / IMI 108563 / JCM 9778 / NBRC 8474)</name>
    <name type="common">Peach leaf curl fungus</name>
    <name type="synonym">Lalaria deformans</name>
    <dbReference type="NCBI Taxonomy" id="1097556"/>
    <lineage>
        <taxon>Eukaryota</taxon>
        <taxon>Fungi</taxon>
        <taxon>Dikarya</taxon>
        <taxon>Ascomycota</taxon>
        <taxon>Taphrinomycotina</taxon>
        <taxon>Taphrinomycetes</taxon>
        <taxon>Taphrinales</taxon>
        <taxon>Taphrinaceae</taxon>
        <taxon>Taphrina</taxon>
    </lineage>
</organism>
<dbReference type="FunFam" id="1.10.10.10:FF:000416">
    <property type="entry name" value="Vacuolar protein-sorting-associated protein 36"/>
    <property type="match status" value="1"/>
</dbReference>
<dbReference type="PANTHER" id="PTHR13128">
    <property type="entry name" value="VACUOLAR PROTEIN-SORTING-ASSOCIATED PROTEIN 36"/>
    <property type="match status" value="1"/>
</dbReference>
<dbReference type="AlphaFoldDB" id="R4XAX2"/>
<keyword evidence="4 6" id="KW-0963">Cytoplasm</keyword>
<dbReference type="GO" id="GO:0032266">
    <property type="term" value="F:phosphatidylinositol-3-phosphate binding"/>
    <property type="evidence" value="ECO:0007669"/>
    <property type="project" value="UniProtKB-UniRule"/>
</dbReference>